<dbReference type="Proteomes" id="UP000652219">
    <property type="component" value="Unassembled WGS sequence"/>
</dbReference>
<sequence>MLPGAHGYEMQAMEPQTSSESMHDNPEDDQTELRQEQQSDKASQSNTPADQHLPETDEGITSTSPPGSPAHDPKSPSLHSRCMIKRIWDENVSVVVDFESCRDHLEWYRARITEYHIALRPTVTEREGVRWSSSVPHTGSPACLANIDASSRGVSRRIGIRDEHNDDFRQSHACLR</sequence>
<accession>A0A8H6J369</accession>
<proteinExistence type="predicted"/>
<feature type="compositionally biased region" description="Polar residues" evidence="1">
    <location>
        <begin position="40"/>
        <end position="49"/>
    </location>
</feature>
<dbReference type="AlphaFoldDB" id="A0A8H6J369"/>
<keyword evidence="3" id="KW-1185">Reference proteome</keyword>
<reference evidence="2 3" key="1">
    <citation type="journal article" date="2020" name="Phytopathology">
        <title>Genome Sequence Resources of Colletotrichum truncatum, C. plurivorum, C. musicola, and C. sojae: Four Species Pathogenic to Soybean (Glycine max).</title>
        <authorList>
            <person name="Rogerio F."/>
            <person name="Boufleur T.R."/>
            <person name="Ciampi-Guillardi M."/>
            <person name="Sukno S.A."/>
            <person name="Thon M.R."/>
            <person name="Massola Junior N.S."/>
            <person name="Baroncelli R."/>
        </authorList>
    </citation>
    <scope>NUCLEOTIDE SEQUENCE [LARGE SCALE GENOMIC DNA]</scope>
    <source>
        <strain evidence="2 3">LFN0009</strain>
    </source>
</reference>
<organism evidence="2 3">
    <name type="scientific">Colletotrichum sojae</name>
    <dbReference type="NCBI Taxonomy" id="2175907"/>
    <lineage>
        <taxon>Eukaryota</taxon>
        <taxon>Fungi</taxon>
        <taxon>Dikarya</taxon>
        <taxon>Ascomycota</taxon>
        <taxon>Pezizomycotina</taxon>
        <taxon>Sordariomycetes</taxon>
        <taxon>Hypocreomycetidae</taxon>
        <taxon>Glomerellales</taxon>
        <taxon>Glomerellaceae</taxon>
        <taxon>Colletotrichum</taxon>
        <taxon>Colletotrichum orchidearum species complex</taxon>
    </lineage>
</organism>
<evidence type="ECO:0000313" key="2">
    <source>
        <dbReference type="EMBL" id="KAF6805286.1"/>
    </source>
</evidence>
<comment type="caution">
    <text evidence="2">The sequence shown here is derived from an EMBL/GenBank/DDBJ whole genome shotgun (WGS) entry which is preliminary data.</text>
</comment>
<protein>
    <submittedName>
        <fullName evidence="2">Uncharacterized protein</fullName>
    </submittedName>
</protein>
<name>A0A8H6J369_9PEZI</name>
<feature type="compositionally biased region" description="Basic and acidic residues" evidence="1">
    <location>
        <begin position="21"/>
        <end position="39"/>
    </location>
</feature>
<dbReference type="EMBL" id="WIGN01000186">
    <property type="protein sequence ID" value="KAF6805286.1"/>
    <property type="molecule type" value="Genomic_DNA"/>
</dbReference>
<feature type="region of interest" description="Disordered" evidence="1">
    <location>
        <begin position="1"/>
        <end position="78"/>
    </location>
</feature>
<gene>
    <name evidence="2" type="ORF">CSOJ01_09608</name>
</gene>
<evidence type="ECO:0000256" key="1">
    <source>
        <dbReference type="SAM" id="MobiDB-lite"/>
    </source>
</evidence>
<evidence type="ECO:0000313" key="3">
    <source>
        <dbReference type="Proteomes" id="UP000652219"/>
    </source>
</evidence>